<evidence type="ECO:0000313" key="3">
    <source>
        <dbReference type="Proteomes" id="UP000002037"/>
    </source>
</evidence>
<protein>
    <submittedName>
        <fullName evidence="2">Uncharacterized protein</fullName>
    </submittedName>
</protein>
<dbReference type="GeneID" id="8298801"/>
<proteinExistence type="predicted"/>
<dbReference type="OrthoDB" id="4011482at2759"/>
<gene>
    <name evidence="2" type="ORF">CTRG_04252</name>
</gene>
<keyword evidence="1" id="KW-0732">Signal</keyword>
<keyword evidence="3" id="KW-1185">Reference proteome</keyword>
<evidence type="ECO:0000256" key="1">
    <source>
        <dbReference type="SAM" id="SignalP"/>
    </source>
</evidence>
<dbReference type="RefSeq" id="XP_002549955.1">
    <property type="nucleotide sequence ID" value="XM_002549909.1"/>
</dbReference>
<dbReference type="VEuPathDB" id="FungiDB:CTRG_04252"/>
<dbReference type="KEGG" id="ctp:CTRG_04252"/>
<accession>C5MDF1</accession>
<organism evidence="2 3">
    <name type="scientific">Candida tropicalis (strain ATCC MYA-3404 / T1)</name>
    <name type="common">Yeast</name>
    <dbReference type="NCBI Taxonomy" id="294747"/>
    <lineage>
        <taxon>Eukaryota</taxon>
        <taxon>Fungi</taxon>
        <taxon>Dikarya</taxon>
        <taxon>Ascomycota</taxon>
        <taxon>Saccharomycotina</taxon>
        <taxon>Pichiomycetes</taxon>
        <taxon>Debaryomycetaceae</taxon>
        <taxon>Candida/Lodderomyces clade</taxon>
        <taxon>Candida</taxon>
    </lineage>
</organism>
<evidence type="ECO:0000313" key="2">
    <source>
        <dbReference type="EMBL" id="EER32581.1"/>
    </source>
</evidence>
<dbReference type="AlphaFoldDB" id="C5MDF1"/>
<feature type="chain" id="PRO_5002955191" evidence="1">
    <location>
        <begin position="18"/>
        <end position="163"/>
    </location>
</feature>
<dbReference type="HOGENOM" id="CLU_1626807_0_0_1"/>
<dbReference type="Proteomes" id="UP000002037">
    <property type="component" value="Unassembled WGS sequence"/>
</dbReference>
<reference evidence="2 3" key="1">
    <citation type="journal article" date="2009" name="Nature">
        <title>Evolution of pathogenicity and sexual reproduction in eight Candida genomes.</title>
        <authorList>
            <person name="Butler G."/>
            <person name="Rasmussen M.D."/>
            <person name="Lin M.F."/>
            <person name="Santos M.A."/>
            <person name="Sakthikumar S."/>
            <person name="Munro C.A."/>
            <person name="Rheinbay E."/>
            <person name="Grabherr M."/>
            <person name="Forche A."/>
            <person name="Reedy J.L."/>
            <person name="Agrafioti I."/>
            <person name="Arnaud M.B."/>
            <person name="Bates S."/>
            <person name="Brown A.J."/>
            <person name="Brunke S."/>
            <person name="Costanzo M.C."/>
            <person name="Fitzpatrick D.A."/>
            <person name="de Groot P.W."/>
            <person name="Harris D."/>
            <person name="Hoyer L.L."/>
            <person name="Hube B."/>
            <person name="Klis F.M."/>
            <person name="Kodira C."/>
            <person name="Lennard N."/>
            <person name="Logue M.E."/>
            <person name="Martin R."/>
            <person name="Neiman A.M."/>
            <person name="Nikolaou E."/>
            <person name="Quail M.A."/>
            <person name="Quinn J."/>
            <person name="Santos M.C."/>
            <person name="Schmitzberger F.F."/>
            <person name="Sherlock G."/>
            <person name="Shah P."/>
            <person name="Silverstein K.A."/>
            <person name="Skrzypek M.S."/>
            <person name="Soll D."/>
            <person name="Staggs R."/>
            <person name="Stansfield I."/>
            <person name="Stumpf M.P."/>
            <person name="Sudbery P.E."/>
            <person name="Srikantha T."/>
            <person name="Zeng Q."/>
            <person name="Berman J."/>
            <person name="Berriman M."/>
            <person name="Heitman J."/>
            <person name="Gow N.A."/>
            <person name="Lorenz M.C."/>
            <person name="Birren B.W."/>
            <person name="Kellis M."/>
            <person name="Cuomo C.A."/>
        </authorList>
    </citation>
    <scope>NUCLEOTIDE SEQUENCE [LARGE SCALE GENOMIC DNA]</scope>
    <source>
        <strain evidence="3">ATCC MYA-3404 / T1</strain>
    </source>
</reference>
<name>C5MDF1_CANTT</name>
<sequence length="163" mass="18393">MWSIIYIFTLLLTFINAAPLTQGTRANVSLYLESSDESLNNKVLYTANQGNFIHFYYVGEESISFATTFMYDGANYRLYEQQKGSNDKYYLTILDSMLRGQKDSGLKVTLNTDGSLDFAGSDHLYAYKMSDGTIKFLVLLFVGEIPTNVTPVKVKAKINWATL</sequence>
<feature type="signal peptide" evidence="1">
    <location>
        <begin position="1"/>
        <end position="17"/>
    </location>
</feature>
<dbReference type="EMBL" id="GG692399">
    <property type="protein sequence ID" value="EER32581.1"/>
    <property type="molecule type" value="Genomic_DNA"/>
</dbReference>